<accession>A0A2P0A2G1</accession>
<dbReference type="RefSeq" id="WP_055387860.1">
    <property type="nucleotide sequence ID" value="NZ_CFGT01000025.1"/>
</dbReference>
<protein>
    <submittedName>
        <fullName evidence="1">Uncharacterized protein</fullName>
    </submittedName>
</protein>
<dbReference type="EMBL" id="CFGT01000025">
    <property type="protein sequence ID" value="CEY65154.1"/>
    <property type="molecule type" value="Genomic_DNA"/>
</dbReference>
<proteinExistence type="predicted"/>
<evidence type="ECO:0000313" key="1">
    <source>
        <dbReference type="EMBL" id="CEY65154.1"/>
    </source>
</evidence>
<name>A0A2P0A2G1_9STRE</name>
<dbReference type="Proteomes" id="UP000048179">
    <property type="component" value="Unassembled WGS sequence"/>
</dbReference>
<evidence type="ECO:0000313" key="2">
    <source>
        <dbReference type="Proteomes" id="UP000048179"/>
    </source>
</evidence>
<reference evidence="1 2" key="1">
    <citation type="submission" date="2015-03" db="EMBL/GenBank/DDBJ databases">
        <authorList>
            <consortium name="Pathogen Informatics"/>
        </authorList>
    </citation>
    <scope>NUCLEOTIDE SEQUENCE [LARGE SCALE GENOMIC DNA]</scope>
    <source>
        <strain evidence="1 2">SMRU737</strain>
    </source>
</reference>
<dbReference type="AlphaFoldDB" id="A0A2P0A2G1"/>
<organism evidence="1 2">
    <name type="scientific">Streptococcus pseudopneumoniae</name>
    <dbReference type="NCBI Taxonomy" id="257758"/>
    <lineage>
        <taxon>Bacteria</taxon>
        <taxon>Bacillati</taxon>
        <taxon>Bacillota</taxon>
        <taxon>Bacilli</taxon>
        <taxon>Lactobacillales</taxon>
        <taxon>Streptococcaceae</taxon>
        <taxon>Streptococcus</taxon>
    </lineage>
</organism>
<gene>
    <name evidence="1" type="ORF">ERS020247_01784</name>
</gene>
<sequence length="94" mass="10730">MKLKHICEVCGLEEILTSEEAYNLGWDYPPRVGRYKVLSPRTCPNCTIEKTVWWALAMEGKPLENLSKRQIEVLTRINNEPLSILPNSDDGLSN</sequence>